<feature type="region of interest" description="Disordered" evidence="1">
    <location>
        <begin position="65"/>
        <end position="205"/>
    </location>
</feature>
<gene>
    <name evidence="2" type="ORF">FIBSPDRAFT_872933</name>
</gene>
<dbReference type="STRING" id="436010.A0A165YZH8"/>
<sequence>MTAEELQIWIDSDTSEGAGAGVGQESGRKIIEILKKNPNRDSAIYEADDLAHMREVVAYISTHLAKEEPLQDTKTKEEQEKAESTISLRNWGHDPVKTLDSAGPSAAAVEPTSETVEAAEGKSAEEEETLKRKAEQEPIPATEEAGKEAPESAEKPLSTTEQPPAKKAKKTPTKGGAKKAKKTGEEVAQGTRKSGRSRKSVDYAE</sequence>
<evidence type="ECO:0000313" key="3">
    <source>
        <dbReference type="Proteomes" id="UP000076532"/>
    </source>
</evidence>
<dbReference type="PANTHER" id="PTHR40630:SF1">
    <property type="entry name" value="DNA-BINDING PROTEIN"/>
    <property type="match status" value="1"/>
</dbReference>
<name>A0A165YZH8_9AGAM</name>
<feature type="compositionally biased region" description="Basic and acidic residues" evidence="1">
    <location>
        <begin position="65"/>
        <end position="83"/>
    </location>
</feature>
<feature type="compositionally biased region" description="Basic and acidic residues" evidence="1">
    <location>
        <begin position="144"/>
        <end position="154"/>
    </location>
</feature>
<dbReference type="InterPro" id="IPR021487">
    <property type="entry name" value="DUF3140"/>
</dbReference>
<accession>A0A165YZH8</accession>
<dbReference type="EMBL" id="KV417686">
    <property type="protein sequence ID" value="KZP10080.1"/>
    <property type="molecule type" value="Genomic_DNA"/>
</dbReference>
<feature type="compositionally biased region" description="Basic residues" evidence="1">
    <location>
        <begin position="166"/>
        <end position="181"/>
    </location>
</feature>
<protein>
    <submittedName>
        <fullName evidence="2">Uncharacterized protein</fullName>
    </submittedName>
</protein>
<feature type="compositionally biased region" description="Basic and acidic residues" evidence="1">
    <location>
        <begin position="119"/>
        <end position="136"/>
    </location>
</feature>
<dbReference type="OrthoDB" id="2131339at2759"/>
<proteinExistence type="predicted"/>
<dbReference type="Proteomes" id="UP000076532">
    <property type="component" value="Unassembled WGS sequence"/>
</dbReference>
<reference evidence="2 3" key="1">
    <citation type="journal article" date="2016" name="Mol. Biol. Evol.">
        <title>Comparative Genomics of Early-Diverging Mushroom-Forming Fungi Provides Insights into the Origins of Lignocellulose Decay Capabilities.</title>
        <authorList>
            <person name="Nagy L.G."/>
            <person name="Riley R."/>
            <person name="Tritt A."/>
            <person name="Adam C."/>
            <person name="Daum C."/>
            <person name="Floudas D."/>
            <person name="Sun H."/>
            <person name="Yadav J.S."/>
            <person name="Pangilinan J."/>
            <person name="Larsson K.H."/>
            <person name="Matsuura K."/>
            <person name="Barry K."/>
            <person name="Labutti K."/>
            <person name="Kuo R."/>
            <person name="Ohm R.A."/>
            <person name="Bhattacharya S.S."/>
            <person name="Shirouzu T."/>
            <person name="Yoshinaga Y."/>
            <person name="Martin F.M."/>
            <person name="Grigoriev I.V."/>
            <person name="Hibbett D.S."/>
        </authorList>
    </citation>
    <scope>NUCLEOTIDE SEQUENCE [LARGE SCALE GENOMIC DNA]</scope>
    <source>
        <strain evidence="2 3">CBS 109695</strain>
    </source>
</reference>
<organism evidence="2 3">
    <name type="scientific">Athelia psychrophila</name>
    <dbReference type="NCBI Taxonomy" id="1759441"/>
    <lineage>
        <taxon>Eukaryota</taxon>
        <taxon>Fungi</taxon>
        <taxon>Dikarya</taxon>
        <taxon>Basidiomycota</taxon>
        <taxon>Agaricomycotina</taxon>
        <taxon>Agaricomycetes</taxon>
        <taxon>Agaricomycetidae</taxon>
        <taxon>Atheliales</taxon>
        <taxon>Atheliaceae</taxon>
        <taxon>Athelia</taxon>
    </lineage>
</organism>
<keyword evidence="3" id="KW-1185">Reference proteome</keyword>
<evidence type="ECO:0000256" key="1">
    <source>
        <dbReference type="SAM" id="MobiDB-lite"/>
    </source>
</evidence>
<evidence type="ECO:0000313" key="2">
    <source>
        <dbReference type="EMBL" id="KZP10080.1"/>
    </source>
</evidence>
<dbReference type="AlphaFoldDB" id="A0A165YZH8"/>
<dbReference type="Pfam" id="PF11338">
    <property type="entry name" value="DUF3140"/>
    <property type="match status" value="1"/>
</dbReference>
<dbReference type="PANTHER" id="PTHR40630">
    <property type="entry name" value="POSSIBLE DNA-BINDING PROTEIN"/>
    <property type="match status" value="1"/>
</dbReference>